<sequence>MILVLDSGHKLVSLLTIAFWIGSCFIAVVTFNHKLLESLLRSKLKLTGIWWVSNFVRAGGTKVDEVILKLEMNVGTWCMDRSIVSVYCAMSRCFPFPPPGYEKKARLDEDDSLNKDKQREKKPKKEKKEKEKREDKERKEKDRSDGKHRDKKDKKEKDKEKKKEKEKERDKDKDRKTPSEDKRLAVQSDGNSREKVNQKQNERDRDKDKDENSISDEKKQVLQFQGNNGDKPIRNSLFAEGTGDFKFVQELCRRIRDEEGGAGSQLVDRLPFTSDGREFVVKDAKNLAGGKEKNNEKGVDNRKIAGVDARCSGSAVVQNLVGLVQNRVEGLPRLLEKQIERRVEEKEKSKEREGGDKRGDKRKDKDKEKKSHGKDKESEKEKKKEEKVREKTEHKTKDGAKLQDSKKNEQLGALNVRNPHGTKDGDRNSATEGILKKRKDLEANGFLHATDARPNKMPRPSPHHSTENGRKLEPCHTAIQFTSEGTDVRPIKLPRPSPHPSVENGRKLEPCQTPILLTTGRQGPLSNLKLNNKELKVNGVIEPQPLPISSKKSPSPSTKAEKIAEASTKPPHPDSKYLSRVLSVPKMEEWSDFDDQEWLFSSKDSSAEKKPKVGSAESPMVWADALQIESADICALPYVIPY</sequence>
<evidence type="ECO:0000313" key="2">
    <source>
        <dbReference type="Proteomes" id="UP000828048"/>
    </source>
</evidence>
<proteinExistence type="predicted"/>
<organism evidence="1 2">
    <name type="scientific">Vaccinium darrowii</name>
    <dbReference type="NCBI Taxonomy" id="229202"/>
    <lineage>
        <taxon>Eukaryota</taxon>
        <taxon>Viridiplantae</taxon>
        <taxon>Streptophyta</taxon>
        <taxon>Embryophyta</taxon>
        <taxon>Tracheophyta</taxon>
        <taxon>Spermatophyta</taxon>
        <taxon>Magnoliopsida</taxon>
        <taxon>eudicotyledons</taxon>
        <taxon>Gunneridae</taxon>
        <taxon>Pentapetalae</taxon>
        <taxon>asterids</taxon>
        <taxon>Ericales</taxon>
        <taxon>Ericaceae</taxon>
        <taxon>Vaccinioideae</taxon>
        <taxon>Vaccinieae</taxon>
        <taxon>Vaccinium</taxon>
    </lineage>
</organism>
<gene>
    <name evidence="1" type="ORF">Vadar_019945</name>
</gene>
<comment type="caution">
    <text evidence="1">The sequence shown here is derived from an EMBL/GenBank/DDBJ whole genome shotgun (WGS) entry which is preliminary data.</text>
</comment>
<protein>
    <submittedName>
        <fullName evidence="1">Uncharacterized protein</fullName>
    </submittedName>
</protein>
<dbReference type="Proteomes" id="UP000828048">
    <property type="component" value="Chromosome 3"/>
</dbReference>
<keyword evidence="2" id="KW-1185">Reference proteome</keyword>
<dbReference type="EMBL" id="CM037153">
    <property type="protein sequence ID" value="KAH7858096.1"/>
    <property type="molecule type" value="Genomic_DNA"/>
</dbReference>
<reference evidence="1 2" key="1">
    <citation type="journal article" date="2021" name="Hortic Res">
        <title>High-quality reference genome and annotation aids understanding of berry development for evergreen blueberry (Vaccinium darrowii).</title>
        <authorList>
            <person name="Yu J."/>
            <person name="Hulse-Kemp A.M."/>
            <person name="Babiker E."/>
            <person name="Staton M."/>
        </authorList>
    </citation>
    <scope>NUCLEOTIDE SEQUENCE [LARGE SCALE GENOMIC DNA]</scope>
    <source>
        <strain evidence="2">cv. NJ 8807/NJ 8810</strain>
        <tissue evidence="1">Young leaf</tissue>
    </source>
</reference>
<accession>A0ACB7YWS3</accession>
<name>A0ACB7YWS3_9ERIC</name>
<evidence type="ECO:0000313" key="1">
    <source>
        <dbReference type="EMBL" id="KAH7858096.1"/>
    </source>
</evidence>